<gene>
    <name evidence="6" type="ORF">SAMN05443244_2491</name>
</gene>
<dbReference type="InterPro" id="IPR013784">
    <property type="entry name" value="Carb-bd-like_fold"/>
</dbReference>
<dbReference type="AlphaFoldDB" id="A0A1H4P8Y5"/>
<dbReference type="GO" id="GO:0030246">
    <property type="term" value="F:carbohydrate binding"/>
    <property type="evidence" value="ECO:0007669"/>
    <property type="project" value="InterPro"/>
</dbReference>
<evidence type="ECO:0000256" key="2">
    <source>
        <dbReference type="ARBA" id="ARBA00023136"/>
    </source>
</evidence>
<organism evidence="6 7">
    <name type="scientific">Terriglobus roseus</name>
    <dbReference type="NCBI Taxonomy" id="392734"/>
    <lineage>
        <taxon>Bacteria</taxon>
        <taxon>Pseudomonadati</taxon>
        <taxon>Acidobacteriota</taxon>
        <taxon>Terriglobia</taxon>
        <taxon>Terriglobales</taxon>
        <taxon>Acidobacteriaceae</taxon>
        <taxon>Terriglobus</taxon>
    </lineage>
</organism>
<dbReference type="Gene3D" id="2.40.170.20">
    <property type="entry name" value="TonB-dependent receptor, beta-barrel domain"/>
    <property type="match status" value="1"/>
</dbReference>
<keyword evidence="6" id="KW-0121">Carboxypeptidase</keyword>
<evidence type="ECO:0000259" key="5">
    <source>
        <dbReference type="Pfam" id="PF25183"/>
    </source>
</evidence>
<dbReference type="InterPro" id="IPR057601">
    <property type="entry name" value="Oar-like_b-barrel"/>
</dbReference>
<dbReference type="RefSeq" id="WP_074654347.1">
    <property type="nucleotide sequence ID" value="NZ_FNSD01000001.1"/>
</dbReference>
<feature type="signal peptide" evidence="4">
    <location>
        <begin position="1"/>
        <end position="22"/>
    </location>
</feature>
<sequence length="982" mass="107732">MLKRSILSTILALPLAAITLHAQQSAILGKVEDASGAAVVGAQITATTEGGATFHTVSDRTGLYQFPSLAASNFSVKTEMPGFSTVVEKVTVLVGQSVTANFTLSAGNSTQVEVTADIATIDTTTSQVSGNIDPQTMAKIPLNGRNYMDLATLIPGIRRNAITNYSPLGSLNGGRQQFNLDGQQVTANGADSSFGQAQFSRDALAQFQIITNQFDATQGRASQLVMNMQSKSGGNSIHGTLFGYFRNDVFDAKDPITKTVLPFSDQQYGGTLGAPIIKDKLWVFGSYEGERRPQQTNTTLIGFTAGQLNYSLSNAFTTNEYLFRGDYQPSSKDHIFVRYFKYSQKLPDQLPTGNSSISRQYSSTLQDYGYIGSWTRNISSNFVNTLFHGWYYQEGVNTPLVPSMQMTFPTQVIGSAYNYPSYLPVSNFQFRDDAFWLKGKHSFKFGAEYLFVRNVGSFPQNARGTVTISTDPTKFATPRTWDSVFPNQLDPTTWDYAAISPYVTSYTQAFGNFDVNIKRNQLGFWINDDWKIAPRATLNLGVRYDNDLGLITAGNNTVNGIATPKNGNNWNFAPRLGFNADIFGTGKTVLRGGAGIYFAEINANQSIDAQVFNGVNTVQAAATIGPGFSLLKPFGAIDPSSFVSNPQNVYQSIQVNDANIRTPWSGQATIGIQQELPFKTTVSLDYVQFRMHHEWGRFDANSVYDPNTGWNQANYTASSIVRVQPNTHYSVIQTFKTPDYIANQLKQLMFSARKQTQFGLSAMVSYTYGLQKDNSGGPFSYASNPYNYANEWANSVDDQRHTLAITTDYQWKWGIRGGIVYRYGSGLAYATSVSATPPTGLVQSASANRSFCVRGVGITGALPGSVCSKLSATQTYNLATARLYNPASHNHYDAATGLTTTDRNGFRALPIERVDANLAKIFTIKDRYKVTTSVEAFNLFNHSNYGSYNTNISLANYGTPTSTSGVLAFYARQLQFSARLDF</sequence>
<evidence type="ECO:0000256" key="1">
    <source>
        <dbReference type="ARBA" id="ARBA00004442"/>
    </source>
</evidence>
<proteinExistence type="predicted"/>
<dbReference type="InterPro" id="IPR036942">
    <property type="entry name" value="Beta-barrel_TonB_sf"/>
</dbReference>
<evidence type="ECO:0000313" key="7">
    <source>
        <dbReference type="Proteomes" id="UP000182409"/>
    </source>
</evidence>
<protein>
    <submittedName>
        <fullName evidence="6">Carboxypeptidase regulatory-like domain-containing protein</fullName>
    </submittedName>
</protein>
<dbReference type="Gene3D" id="2.60.40.1120">
    <property type="entry name" value="Carboxypeptidase-like, regulatory domain"/>
    <property type="match status" value="1"/>
</dbReference>
<evidence type="ECO:0000313" key="6">
    <source>
        <dbReference type="EMBL" id="SEC03896.1"/>
    </source>
</evidence>
<reference evidence="6 7" key="1">
    <citation type="submission" date="2016-10" db="EMBL/GenBank/DDBJ databases">
        <authorList>
            <person name="de Groot N.N."/>
        </authorList>
    </citation>
    <scope>NUCLEOTIDE SEQUENCE [LARGE SCALE GENOMIC DNA]</scope>
    <source>
        <strain evidence="6 7">AB35.6</strain>
    </source>
</reference>
<dbReference type="Proteomes" id="UP000182409">
    <property type="component" value="Unassembled WGS sequence"/>
</dbReference>
<dbReference type="Pfam" id="PF13620">
    <property type="entry name" value="CarboxypepD_reg"/>
    <property type="match status" value="1"/>
</dbReference>
<dbReference type="SUPFAM" id="SSF49452">
    <property type="entry name" value="Starch-binding domain-like"/>
    <property type="match status" value="1"/>
</dbReference>
<evidence type="ECO:0000256" key="3">
    <source>
        <dbReference type="ARBA" id="ARBA00023237"/>
    </source>
</evidence>
<accession>A0A1H4P8Y5</accession>
<keyword evidence="2" id="KW-0472">Membrane</keyword>
<dbReference type="GO" id="GO:0004180">
    <property type="term" value="F:carboxypeptidase activity"/>
    <property type="evidence" value="ECO:0007669"/>
    <property type="project" value="UniProtKB-KW"/>
</dbReference>
<name>A0A1H4P8Y5_9BACT</name>
<feature type="chain" id="PRO_5010292740" evidence="4">
    <location>
        <begin position="23"/>
        <end position="982"/>
    </location>
</feature>
<evidence type="ECO:0000256" key="4">
    <source>
        <dbReference type="SAM" id="SignalP"/>
    </source>
</evidence>
<dbReference type="SUPFAM" id="SSF56935">
    <property type="entry name" value="Porins"/>
    <property type="match status" value="1"/>
</dbReference>
<feature type="domain" description="TonB-dependent transporter Oar-like beta-barrel" evidence="5">
    <location>
        <begin position="309"/>
        <end position="975"/>
    </location>
</feature>
<keyword evidence="6" id="KW-0645">Protease</keyword>
<feature type="domain" description="TonB-dependent transporter Oar-like beta-barrel" evidence="5">
    <location>
        <begin position="230"/>
        <end position="307"/>
    </location>
</feature>
<keyword evidence="3" id="KW-0998">Cell outer membrane</keyword>
<dbReference type="Pfam" id="PF25183">
    <property type="entry name" value="OMP_b-brl_4"/>
    <property type="match status" value="2"/>
</dbReference>
<dbReference type="OrthoDB" id="97893at2"/>
<dbReference type="EMBL" id="FNSD01000001">
    <property type="protein sequence ID" value="SEC03896.1"/>
    <property type="molecule type" value="Genomic_DNA"/>
</dbReference>
<comment type="subcellular location">
    <subcellularLocation>
        <location evidence="1">Cell outer membrane</location>
    </subcellularLocation>
</comment>
<keyword evidence="4" id="KW-0732">Signal</keyword>
<keyword evidence="6" id="KW-0378">Hydrolase</keyword>
<dbReference type="GO" id="GO:0009279">
    <property type="term" value="C:cell outer membrane"/>
    <property type="evidence" value="ECO:0007669"/>
    <property type="project" value="UniProtKB-SubCell"/>
</dbReference>